<accession>A0A0K8P513</accession>
<dbReference type="PANTHER" id="PTHR46157">
    <property type="entry name" value="K(+) EFFLUX ANTIPORTER 3, CHLOROPLASTIC"/>
    <property type="match status" value="1"/>
</dbReference>
<comment type="subcellular location">
    <subcellularLocation>
        <location evidence="1">Endomembrane system</location>
        <topology evidence="1">Multi-pass membrane protein</topology>
    </subcellularLocation>
</comment>
<proteinExistence type="inferred from homology"/>
<keyword evidence="5" id="KW-0633">Potassium transport</keyword>
<name>A0A0K8P513_PISS1</name>
<comment type="caution">
    <text evidence="14">The sequence shown here is derived from an EMBL/GenBank/DDBJ whole genome shotgun (WGS) entry which is preliminary data.</text>
</comment>
<evidence type="ECO:0000313" key="14">
    <source>
        <dbReference type="EMBL" id="GAP37255.1"/>
    </source>
</evidence>
<keyword evidence="15" id="KW-1185">Reference proteome</keyword>
<feature type="transmembrane region" description="Helical" evidence="12">
    <location>
        <begin position="360"/>
        <end position="383"/>
    </location>
</feature>
<feature type="transmembrane region" description="Helical" evidence="12">
    <location>
        <begin position="272"/>
        <end position="292"/>
    </location>
</feature>
<dbReference type="GO" id="GO:0012505">
    <property type="term" value="C:endomembrane system"/>
    <property type="evidence" value="ECO:0007669"/>
    <property type="project" value="UniProtKB-SubCell"/>
</dbReference>
<keyword evidence="10 12" id="KW-0472">Membrane</keyword>
<evidence type="ECO:0000256" key="10">
    <source>
        <dbReference type="ARBA" id="ARBA00023136"/>
    </source>
</evidence>
<evidence type="ECO:0000313" key="15">
    <source>
        <dbReference type="Proteomes" id="UP000037660"/>
    </source>
</evidence>
<feature type="transmembrane region" description="Helical" evidence="12">
    <location>
        <begin position="184"/>
        <end position="205"/>
    </location>
</feature>
<evidence type="ECO:0000256" key="1">
    <source>
        <dbReference type="ARBA" id="ARBA00004127"/>
    </source>
</evidence>
<feature type="transmembrane region" description="Helical" evidence="12">
    <location>
        <begin position="298"/>
        <end position="320"/>
    </location>
</feature>
<feature type="transmembrane region" description="Helical" evidence="12">
    <location>
        <begin position="88"/>
        <end position="111"/>
    </location>
</feature>
<gene>
    <name evidence="14" type="ORF">ISF6_3110</name>
</gene>
<evidence type="ECO:0000256" key="7">
    <source>
        <dbReference type="ARBA" id="ARBA00022958"/>
    </source>
</evidence>
<evidence type="ECO:0000256" key="3">
    <source>
        <dbReference type="ARBA" id="ARBA00022448"/>
    </source>
</evidence>
<dbReference type="STRING" id="1547922.ISF6_3110"/>
<feature type="region of interest" description="Disordered" evidence="11">
    <location>
        <begin position="589"/>
        <end position="615"/>
    </location>
</feature>
<dbReference type="GO" id="GO:1902600">
    <property type="term" value="P:proton transmembrane transport"/>
    <property type="evidence" value="ECO:0007669"/>
    <property type="project" value="InterPro"/>
</dbReference>
<dbReference type="Pfam" id="PF00999">
    <property type="entry name" value="Na_H_Exchanger"/>
    <property type="match status" value="1"/>
</dbReference>
<feature type="transmembrane region" description="Helical" evidence="12">
    <location>
        <begin position="57"/>
        <end position="76"/>
    </location>
</feature>
<evidence type="ECO:0000256" key="9">
    <source>
        <dbReference type="ARBA" id="ARBA00023065"/>
    </source>
</evidence>
<dbReference type="PANTHER" id="PTHR46157:SF8">
    <property type="entry name" value="GLUTATHIONE-REGULATED POTASSIUM-EFFLUX SYSTEM PROTEIN"/>
    <property type="match status" value="1"/>
</dbReference>
<dbReference type="AlphaFoldDB" id="A0A0K8P513"/>
<dbReference type="RefSeq" id="WP_054021199.1">
    <property type="nucleotide sequence ID" value="NZ_BBYR01000044.1"/>
</dbReference>
<dbReference type="InterPro" id="IPR003148">
    <property type="entry name" value="RCK_N"/>
</dbReference>
<dbReference type="NCBIfam" id="TIGR00932">
    <property type="entry name" value="2a37"/>
    <property type="match status" value="1"/>
</dbReference>
<feature type="transmembrane region" description="Helical" evidence="12">
    <location>
        <begin position="149"/>
        <end position="172"/>
    </location>
</feature>
<dbReference type="Proteomes" id="UP000037660">
    <property type="component" value="Unassembled WGS sequence"/>
</dbReference>
<organism evidence="14 15">
    <name type="scientific">Piscinibacter sakaiensis</name>
    <name type="common">Ideonella sakaiensis</name>
    <dbReference type="NCBI Taxonomy" id="1547922"/>
    <lineage>
        <taxon>Bacteria</taxon>
        <taxon>Pseudomonadati</taxon>
        <taxon>Pseudomonadota</taxon>
        <taxon>Betaproteobacteria</taxon>
        <taxon>Burkholderiales</taxon>
        <taxon>Sphaerotilaceae</taxon>
        <taxon>Piscinibacter</taxon>
    </lineage>
</organism>
<dbReference type="InterPro" id="IPR038770">
    <property type="entry name" value="Na+/solute_symporter_sf"/>
</dbReference>
<reference evidence="15" key="1">
    <citation type="submission" date="2015-07" db="EMBL/GenBank/DDBJ databases">
        <title>Discovery of a poly(ethylene terephthalate assimilation.</title>
        <authorList>
            <person name="Yoshida S."/>
            <person name="Hiraga K."/>
            <person name="Takehana T."/>
            <person name="Taniguchi I."/>
            <person name="Yamaji H."/>
            <person name="Maeda Y."/>
            <person name="Toyohara K."/>
            <person name="Miyamoto K."/>
            <person name="Kimura Y."/>
            <person name="Oda K."/>
        </authorList>
    </citation>
    <scope>NUCLEOTIDE SEQUENCE [LARGE SCALE GENOMIC DNA]</scope>
    <source>
        <strain evidence="15">NBRC 110686 / TISTR 2288 / 201-F6</strain>
    </source>
</reference>
<feature type="transmembrane region" description="Helical" evidence="12">
    <location>
        <begin position="6"/>
        <end position="25"/>
    </location>
</feature>
<dbReference type="Gene3D" id="1.20.1530.20">
    <property type="match status" value="1"/>
</dbReference>
<keyword evidence="4" id="KW-0050">Antiport</keyword>
<dbReference type="GO" id="GO:0008324">
    <property type="term" value="F:monoatomic cation transmembrane transporter activity"/>
    <property type="evidence" value="ECO:0007669"/>
    <property type="project" value="InterPro"/>
</dbReference>
<evidence type="ECO:0000256" key="11">
    <source>
        <dbReference type="SAM" id="MobiDB-lite"/>
    </source>
</evidence>
<feature type="domain" description="RCK N-terminal" evidence="13">
    <location>
        <begin position="404"/>
        <end position="521"/>
    </location>
</feature>
<dbReference type="InterPro" id="IPR036291">
    <property type="entry name" value="NAD(P)-bd_dom_sf"/>
</dbReference>
<dbReference type="Gene3D" id="3.40.50.720">
    <property type="entry name" value="NAD(P)-binding Rossmann-like Domain"/>
    <property type="match status" value="1"/>
</dbReference>
<dbReference type="GO" id="GO:0005886">
    <property type="term" value="C:plasma membrane"/>
    <property type="evidence" value="ECO:0007669"/>
    <property type="project" value="TreeGrafter"/>
</dbReference>
<keyword evidence="3" id="KW-0813">Transport</keyword>
<evidence type="ECO:0000256" key="8">
    <source>
        <dbReference type="ARBA" id="ARBA00022989"/>
    </source>
</evidence>
<keyword evidence="6 12" id="KW-0812">Transmembrane</keyword>
<dbReference type="GO" id="GO:0006813">
    <property type="term" value="P:potassium ion transport"/>
    <property type="evidence" value="ECO:0007669"/>
    <property type="project" value="UniProtKB-KW"/>
</dbReference>
<evidence type="ECO:0000259" key="13">
    <source>
        <dbReference type="PROSITE" id="PS51201"/>
    </source>
</evidence>
<keyword evidence="9" id="KW-0406">Ion transport</keyword>
<dbReference type="InterPro" id="IPR006153">
    <property type="entry name" value="Cation/H_exchanger_TM"/>
</dbReference>
<dbReference type="EMBL" id="BBYR01000044">
    <property type="protein sequence ID" value="GAP37255.1"/>
    <property type="molecule type" value="Genomic_DNA"/>
</dbReference>
<protein>
    <submittedName>
        <fullName evidence="14">Glutathione-regulated potassium-efflux system protein KefB</fullName>
    </submittedName>
</protein>
<dbReference type="PROSITE" id="PS51201">
    <property type="entry name" value="RCK_N"/>
    <property type="match status" value="1"/>
</dbReference>
<comment type="similarity">
    <text evidence="2">Belongs to the monovalent cation:proton antiporter 2 (CPA2) transporter (TC 2.A.37) family.</text>
</comment>
<feature type="transmembrane region" description="Helical" evidence="12">
    <location>
        <begin position="117"/>
        <end position="137"/>
    </location>
</feature>
<keyword evidence="7" id="KW-0630">Potassium</keyword>
<evidence type="ECO:0000256" key="5">
    <source>
        <dbReference type="ARBA" id="ARBA00022538"/>
    </source>
</evidence>
<dbReference type="FunFam" id="3.40.50.720:FF:000036">
    <property type="entry name" value="Glutathione-regulated potassium-efflux system protein KefB"/>
    <property type="match status" value="1"/>
</dbReference>
<dbReference type="Pfam" id="PF02254">
    <property type="entry name" value="TrkA_N"/>
    <property type="match status" value="1"/>
</dbReference>
<feature type="transmembrane region" description="Helical" evidence="12">
    <location>
        <begin position="32"/>
        <end position="51"/>
    </location>
</feature>
<evidence type="ECO:0000256" key="12">
    <source>
        <dbReference type="SAM" id="Phobius"/>
    </source>
</evidence>
<evidence type="ECO:0000256" key="4">
    <source>
        <dbReference type="ARBA" id="ARBA00022449"/>
    </source>
</evidence>
<keyword evidence="8 12" id="KW-1133">Transmembrane helix</keyword>
<evidence type="ECO:0000256" key="6">
    <source>
        <dbReference type="ARBA" id="ARBA00022692"/>
    </source>
</evidence>
<evidence type="ECO:0000256" key="2">
    <source>
        <dbReference type="ARBA" id="ARBA00005551"/>
    </source>
</evidence>
<dbReference type="GO" id="GO:0015297">
    <property type="term" value="F:antiporter activity"/>
    <property type="evidence" value="ECO:0007669"/>
    <property type="project" value="UniProtKB-KW"/>
</dbReference>
<sequence length="615" mass="66425">MAGAANDLVPTVALLGAAVLAVPLFKRLGLGSVLGYLAAGVVVGPFGLRLVEDPQTMLHVAELGVVMFLFIIGLEMRPAHLWQMKGQIFGLGSMQVAVALALMWAAGQWLGLGGPQAFVAAAGFVLTSTAIVMQLLQERRQLGTPGGERVVSILLFEDLLIVPLLAIVAFLAPDARSAGWTQRALDAGLALGAIAALLAAGRWLLNPMFLLLSSAKSREVMMAAALLVVLGAALWMQLGGLSAAMGAFLAGVMLAESSFRHQLEADIEPFKGLLLGLFFLAVGMSLDLTVLAAQWQTIALLVAAYMLLKSAAIYGVARLFRASGEQALQRTVLMAQGGEFAFVLYAAAASAGVIDASSQAVYTAVVIVSMVLTPVLIGLHGAWEARRTRRKLDDDRAMDTEMEHSPVIIAGFGRYGQIVGRLLLSNGITPTVMDRDSRHIEDMKPFGFRVYYGDATRTDLLRAAGAEHARVLVVAVDDRDDAVHIVEHARALFPQLHIVARAYDVPHLYRLMAAGADQPVRELLDGSLTAGRQVLQGLGLGAYESRELAEQFRQTNLRQVAEFGELRQRMPRPDFIQALRASREELERQLREDRRTVRGRPDWQDAGARSRERAS</sequence>
<feature type="transmembrane region" description="Helical" evidence="12">
    <location>
        <begin position="332"/>
        <end position="354"/>
    </location>
</feature>
<dbReference type="OrthoDB" id="9781411at2"/>
<reference evidence="14 15" key="2">
    <citation type="journal article" date="2016" name="Science">
        <title>A bacterium that degrades and assimilates poly(ethylene terephthalate).</title>
        <authorList>
            <person name="Yoshida S."/>
            <person name="Hiraga K."/>
            <person name="Takehana T."/>
            <person name="Taniguchi I."/>
            <person name="Yamaji H."/>
            <person name="Maeda Y."/>
            <person name="Toyohara K."/>
            <person name="Miyamoto K."/>
            <person name="Kimura Y."/>
            <person name="Oda K."/>
        </authorList>
    </citation>
    <scope>NUCLEOTIDE SEQUENCE [LARGE SCALE GENOMIC DNA]</scope>
    <source>
        <strain evidence="15">NBRC 110686 / TISTR 2288 / 201-F6</strain>
    </source>
</reference>
<dbReference type="SUPFAM" id="SSF51735">
    <property type="entry name" value="NAD(P)-binding Rossmann-fold domains"/>
    <property type="match status" value="1"/>
</dbReference>
<dbReference type="InterPro" id="IPR004771">
    <property type="entry name" value="K/H_exchanger"/>
</dbReference>